<feature type="coiled-coil region" evidence="1">
    <location>
        <begin position="126"/>
        <end position="153"/>
    </location>
</feature>
<proteinExistence type="predicted"/>
<gene>
    <name evidence="3" type="ORF">HPP92_013926</name>
</gene>
<evidence type="ECO:0000256" key="2">
    <source>
        <dbReference type="SAM" id="Phobius"/>
    </source>
</evidence>
<evidence type="ECO:0000256" key="1">
    <source>
        <dbReference type="SAM" id="Coils"/>
    </source>
</evidence>
<keyword evidence="2" id="KW-0812">Transmembrane</keyword>
<keyword evidence="2" id="KW-0472">Membrane</keyword>
<protein>
    <submittedName>
        <fullName evidence="3">Uncharacterized protein</fullName>
    </submittedName>
</protein>
<organism evidence="3 4">
    <name type="scientific">Vanilla planifolia</name>
    <name type="common">Vanilla</name>
    <dbReference type="NCBI Taxonomy" id="51239"/>
    <lineage>
        <taxon>Eukaryota</taxon>
        <taxon>Viridiplantae</taxon>
        <taxon>Streptophyta</taxon>
        <taxon>Embryophyta</taxon>
        <taxon>Tracheophyta</taxon>
        <taxon>Spermatophyta</taxon>
        <taxon>Magnoliopsida</taxon>
        <taxon>Liliopsida</taxon>
        <taxon>Asparagales</taxon>
        <taxon>Orchidaceae</taxon>
        <taxon>Vanilloideae</taxon>
        <taxon>Vanilleae</taxon>
        <taxon>Vanilla</taxon>
    </lineage>
</organism>
<evidence type="ECO:0000313" key="3">
    <source>
        <dbReference type="EMBL" id="KAG0479207.1"/>
    </source>
</evidence>
<dbReference type="PANTHER" id="PTHR35731:SF1">
    <property type="entry name" value="8-AMINO-7-OXONONANOATE SYNTHASE"/>
    <property type="match status" value="1"/>
</dbReference>
<keyword evidence="2" id="KW-1133">Transmembrane helix</keyword>
<dbReference type="GO" id="GO:0009507">
    <property type="term" value="C:chloroplast"/>
    <property type="evidence" value="ECO:0007669"/>
    <property type="project" value="TreeGrafter"/>
</dbReference>
<name>A0A835R2X5_VANPL</name>
<evidence type="ECO:0000313" key="4">
    <source>
        <dbReference type="Proteomes" id="UP000639772"/>
    </source>
</evidence>
<accession>A0A835R2X5</accession>
<feature type="transmembrane region" description="Helical" evidence="2">
    <location>
        <begin position="218"/>
        <end position="237"/>
    </location>
</feature>
<reference evidence="3 4" key="1">
    <citation type="journal article" date="2020" name="Nat. Food">
        <title>A phased Vanilla planifolia genome enables genetic improvement of flavour and production.</title>
        <authorList>
            <person name="Hasing T."/>
            <person name="Tang H."/>
            <person name="Brym M."/>
            <person name="Khazi F."/>
            <person name="Huang T."/>
            <person name="Chambers A.H."/>
        </authorList>
    </citation>
    <scope>NUCLEOTIDE SEQUENCE [LARGE SCALE GENOMIC DNA]</scope>
    <source>
        <tissue evidence="3">Leaf</tissue>
    </source>
</reference>
<dbReference type="EMBL" id="JADCNM010000006">
    <property type="protein sequence ID" value="KAG0479207.1"/>
    <property type="molecule type" value="Genomic_DNA"/>
</dbReference>
<sequence length="252" mass="28913">MNTLKAIQNYFPPDSFSQIRPSKYYSRRRFTPCFSNSANSGSRSSFTPDEDKRKQELLAQIANLQAQKVWVTEFLDERSEHLTKFAEEANAGFDAIGESALKELDDAGKMIVDKLDSRMVAFEEIAAINRQEMEKNEKMLKELEEKIVRDRNEGLFFKNLRQTTPRRNIEAKAEEKKLKQVVKENAGSKTRRSIYLALMSLLILAIANSFFPSNAVEWRKVAGQALILIGLLIQFIYEQSISSKSDKIDEDE</sequence>
<comment type="caution">
    <text evidence="3">The sequence shown here is derived from an EMBL/GenBank/DDBJ whole genome shotgun (WGS) entry which is preliminary data.</text>
</comment>
<keyword evidence="1" id="KW-0175">Coiled coil</keyword>
<feature type="transmembrane region" description="Helical" evidence="2">
    <location>
        <begin position="193"/>
        <end position="212"/>
    </location>
</feature>
<dbReference type="PANTHER" id="PTHR35731">
    <property type="entry name" value="8-AMINO-7-OXONONANOATE SYNTHASE"/>
    <property type="match status" value="1"/>
</dbReference>
<dbReference type="AlphaFoldDB" id="A0A835R2X5"/>
<dbReference type="Proteomes" id="UP000639772">
    <property type="component" value="Chromosome 6"/>
</dbReference>
<dbReference type="OrthoDB" id="515004at2759"/>